<evidence type="ECO:0000259" key="1">
    <source>
        <dbReference type="Pfam" id="PF13229"/>
    </source>
</evidence>
<gene>
    <name evidence="2" type="primary">g2418</name>
    <name evidence="2" type="ORF">VP750_LOCUS2066</name>
</gene>
<proteinExistence type="predicted"/>
<evidence type="ECO:0000313" key="2">
    <source>
        <dbReference type="EMBL" id="CAL5220407.1"/>
    </source>
</evidence>
<dbReference type="Pfam" id="PF13229">
    <property type="entry name" value="Beta_helix"/>
    <property type="match status" value="1"/>
</dbReference>
<protein>
    <submittedName>
        <fullName evidence="2">G2418 protein</fullName>
    </submittedName>
</protein>
<accession>A0ABP1FSE8</accession>
<dbReference type="Proteomes" id="UP001497392">
    <property type="component" value="Unassembled WGS sequence"/>
</dbReference>
<dbReference type="SUPFAM" id="SSF51126">
    <property type="entry name" value="Pectin lyase-like"/>
    <property type="match status" value="1"/>
</dbReference>
<sequence length="407" mass="44130">MQGQRRWEEAIAACQEGMACPGATKDFETLRNTLAVQAALQGCFAGFQGRLLDVRDAGEEAWLGKEAPEDPDLDIPEGEAPLLMLPAATSQRTPSSALKQCPAQEMDDPKNPLGFVRRGNSFRSLHAAMKEARDGDQIILRKGIHNGLGESVQLRKRVLIRGRGSLGQTRVDHRGNCPAFRISNSSVLLNLDIDFSGYREALRFEGSDPSGALIHDCIIKCSGDDAVHVCGSATPRISRCKLQAKKCGVWAYEKAKPVLTDCVIEECGQQGVKLFDYALDRSRIEMEACTVSACKGPALDLALHAQASVTDSSLTNSSGAVWAWDKCKAVVRNSVLQAESTYVVLTHGEAHADVQVCKIVGKSYIAGLPQKVGLESLNSVTIPDRHIGVPPEDGAFEFVPNQYTRKQ</sequence>
<feature type="domain" description="Right handed beta helix" evidence="1">
    <location>
        <begin position="201"/>
        <end position="334"/>
    </location>
</feature>
<keyword evidence="3" id="KW-1185">Reference proteome</keyword>
<dbReference type="InterPro" id="IPR039448">
    <property type="entry name" value="Beta_helix"/>
</dbReference>
<dbReference type="EMBL" id="CAXHTA020000003">
    <property type="protein sequence ID" value="CAL5220407.1"/>
    <property type="molecule type" value="Genomic_DNA"/>
</dbReference>
<comment type="caution">
    <text evidence="2">The sequence shown here is derived from an EMBL/GenBank/DDBJ whole genome shotgun (WGS) entry which is preliminary data.</text>
</comment>
<name>A0ABP1FSE8_9CHLO</name>
<reference evidence="2 3" key="1">
    <citation type="submission" date="2024-06" db="EMBL/GenBank/DDBJ databases">
        <authorList>
            <person name="Kraege A."/>
            <person name="Thomma B."/>
        </authorList>
    </citation>
    <scope>NUCLEOTIDE SEQUENCE [LARGE SCALE GENOMIC DNA]</scope>
</reference>
<evidence type="ECO:0000313" key="3">
    <source>
        <dbReference type="Proteomes" id="UP001497392"/>
    </source>
</evidence>
<dbReference type="InterPro" id="IPR011050">
    <property type="entry name" value="Pectin_lyase_fold/virulence"/>
</dbReference>
<dbReference type="InterPro" id="IPR012334">
    <property type="entry name" value="Pectin_lyas_fold"/>
</dbReference>
<organism evidence="2 3">
    <name type="scientific">Coccomyxa viridis</name>
    <dbReference type="NCBI Taxonomy" id="1274662"/>
    <lineage>
        <taxon>Eukaryota</taxon>
        <taxon>Viridiplantae</taxon>
        <taxon>Chlorophyta</taxon>
        <taxon>core chlorophytes</taxon>
        <taxon>Trebouxiophyceae</taxon>
        <taxon>Trebouxiophyceae incertae sedis</taxon>
        <taxon>Coccomyxaceae</taxon>
        <taxon>Coccomyxa</taxon>
    </lineage>
</organism>
<dbReference type="Gene3D" id="2.160.20.10">
    <property type="entry name" value="Single-stranded right-handed beta-helix, Pectin lyase-like"/>
    <property type="match status" value="1"/>
</dbReference>